<proteinExistence type="predicted"/>
<dbReference type="GO" id="GO:0019028">
    <property type="term" value="C:viral capsid"/>
    <property type="evidence" value="ECO:0007669"/>
    <property type="project" value="InterPro"/>
</dbReference>
<organismHost>
    <name type="scientific">Adoxophyes honmai</name>
    <name type="common">Smaller tea tortrix moth</name>
    <dbReference type="NCBI Taxonomy" id="85585"/>
</organismHost>
<dbReference type="RefSeq" id="NP_818749.1">
    <property type="nucleotide sequence ID" value="NC_004690.1"/>
</dbReference>
<evidence type="ECO:0000313" key="2">
    <source>
        <dbReference type="Proteomes" id="UP000232720"/>
    </source>
</evidence>
<keyword evidence="2" id="KW-1185">Reference proteome</keyword>
<accession>Q80LJ4</accession>
<dbReference type="EMBL" id="AP006270">
    <property type="protein sequence ID" value="BAC67353.1"/>
    <property type="molecule type" value="Genomic_DNA"/>
</dbReference>
<evidence type="ECO:0000313" key="1">
    <source>
        <dbReference type="EMBL" id="BAC67353.1"/>
    </source>
</evidence>
<name>Q80LJ4_NPVAH</name>
<sequence>MNKDENDVTHFSYDNDDVEVVIIENGEGDRDGYVELSAAADLLAPIVTMRGFNKAVLWTNVITSQRLTRNNKNYVHVFALCRHLSSVILNGSHNHHVQLIKRLIADLLIGAQSQIVDPLSDIKNQLCTLQECLTNNVSSTMNLPTENNLAIYQPTTTNYDTSPSWFESLKELLRCETANQTSILTQIAEQLRTLQLDVTNKLAFNNDTMLDNFKSLKDIVIRKK</sequence>
<dbReference type="GeneID" id="1485768"/>
<dbReference type="Proteomes" id="UP000232720">
    <property type="component" value="Genome"/>
</dbReference>
<dbReference type="KEGG" id="vg:1485768"/>
<protein>
    <submittedName>
        <fullName evidence="1">Capsid protein P24</fullName>
    </submittedName>
</protein>
<dbReference type="Pfam" id="PF05073">
    <property type="entry name" value="Baculo_p24"/>
    <property type="match status" value="1"/>
</dbReference>
<reference evidence="1 2" key="1">
    <citation type="journal article" date="2003" name="Virology">
        <title>Genome sequence and organization of a nucleopolyhedrovirus isolated from the smaller tea tortrix, Adoxophyes honmai.</title>
        <authorList>
            <person name="Nakai M."/>
            <person name="Goto C."/>
            <person name="Kang W."/>
            <person name="Shikata M."/>
            <person name="Luque T."/>
            <person name="Kunimi Y."/>
        </authorList>
    </citation>
    <scope>NUCLEOTIDE SEQUENCE [LARGE SCALE GENOMIC DNA]</scope>
    <source>
        <strain evidence="1 2">ADN001</strain>
    </source>
</reference>
<dbReference type="OrthoDB" id="18599at10239"/>
<dbReference type="InterPro" id="IPR007765">
    <property type="entry name" value="Baculo_p24"/>
</dbReference>
<organism evidence="1 2">
    <name type="scientific">Adoxophyes honmai nucleopolyhedrovirus</name>
    <dbReference type="NCBI Taxonomy" id="224399"/>
    <lineage>
        <taxon>Viruses</taxon>
        <taxon>Viruses incertae sedis</taxon>
        <taxon>Naldaviricetes</taxon>
        <taxon>Lefavirales</taxon>
        <taxon>Baculoviridae</taxon>
        <taxon>Alphabaculovirus</taxon>
        <taxon>Alphabaculovirus adhonmai</taxon>
    </lineage>
</organism>